<proteinExistence type="predicted"/>
<name>A0A834JTN8_VESPE</name>
<accession>A0A834JTN8</accession>
<dbReference type="AlphaFoldDB" id="A0A834JTN8"/>
<comment type="caution">
    <text evidence="1">The sequence shown here is derived from an EMBL/GenBank/DDBJ whole genome shotgun (WGS) entry which is preliminary data.</text>
</comment>
<organism evidence="1 2">
    <name type="scientific">Vespula pensylvanica</name>
    <name type="common">Western yellow jacket</name>
    <name type="synonym">Wasp</name>
    <dbReference type="NCBI Taxonomy" id="30213"/>
    <lineage>
        <taxon>Eukaryota</taxon>
        <taxon>Metazoa</taxon>
        <taxon>Ecdysozoa</taxon>
        <taxon>Arthropoda</taxon>
        <taxon>Hexapoda</taxon>
        <taxon>Insecta</taxon>
        <taxon>Pterygota</taxon>
        <taxon>Neoptera</taxon>
        <taxon>Endopterygota</taxon>
        <taxon>Hymenoptera</taxon>
        <taxon>Apocrita</taxon>
        <taxon>Aculeata</taxon>
        <taxon>Vespoidea</taxon>
        <taxon>Vespidae</taxon>
        <taxon>Vespinae</taxon>
        <taxon>Vespula</taxon>
    </lineage>
</organism>
<keyword evidence="2" id="KW-1185">Reference proteome</keyword>
<dbReference type="EMBL" id="JACSDY010000021">
    <property type="protein sequence ID" value="KAF7394147.1"/>
    <property type="molecule type" value="Genomic_DNA"/>
</dbReference>
<evidence type="ECO:0000313" key="2">
    <source>
        <dbReference type="Proteomes" id="UP000600918"/>
    </source>
</evidence>
<protein>
    <submittedName>
        <fullName evidence="1">Uncharacterized protein</fullName>
    </submittedName>
</protein>
<reference evidence="1" key="1">
    <citation type="journal article" date="2020" name="G3 (Bethesda)">
        <title>High-Quality Assemblies for Three Invasive Social Wasps from the &lt;i&gt;Vespula&lt;/i&gt; Genus.</title>
        <authorList>
            <person name="Harrop T.W.R."/>
            <person name="Guhlin J."/>
            <person name="McLaughlin G.M."/>
            <person name="Permina E."/>
            <person name="Stockwell P."/>
            <person name="Gilligan J."/>
            <person name="Le Lec M.F."/>
            <person name="Gruber M.A.M."/>
            <person name="Quinn O."/>
            <person name="Lovegrove M."/>
            <person name="Duncan E.J."/>
            <person name="Remnant E.J."/>
            <person name="Van Eeckhoven J."/>
            <person name="Graham B."/>
            <person name="Knapp R.A."/>
            <person name="Langford K.W."/>
            <person name="Kronenberg Z."/>
            <person name="Press M.O."/>
            <person name="Eacker S.M."/>
            <person name="Wilson-Rankin E.E."/>
            <person name="Purcell J."/>
            <person name="Lester P.J."/>
            <person name="Dearden P.K."/>
        </authorList>
    </citation>
    <scope>NUCLEOTIDE SEQUENCE</scope>
    <source>
        <strain evidence="1">Volc-1</strain>
    </source>
</reference>
<evidence type="ECO:0000313" key="1">
    <source>
        <dbReference type="EMBL" id="KAF7394147.1"/>
    </source>
</evidence>
<gene>
    <name evidence="1" type="ORF">H0235_016742</name>
</gene>
<dbReference type="Proteomes" id="UP000600918">
    <property type="component" value="Unassembled WGS sequence"/>
</dbReference>
<sequence>MVESTASTFVQPAKPLTRKEVSSEELWRWYNGSSAVFEILCALGPGRISLTLLIFSSIAEEAEFFRTARNETRRVATPKVPATANPRRRHSKTKPVYATNRPSFFRYTRFVRAGIALEVAFAAAPAHSSIMCRYSTKPSGRIEETDRSANVVETFLVALL</sequence>